<gene>
    <name evidence="1" type="ORF">ABENE_16810</name>
</gene>
<accession>V4R8Q2</accession>
<proteinExistence type="predicted"/>
<name>V4R8Q2_9CAUL</name>
<evidence type="ECO:0000313" key="1">
    <source>
        <dbReference type="EMBL" id="ESQ87813.1"/>
    </source>
</evidence>
<keyword evidence="2" id="KW-1185">Reference proteome</keyword>
<comment type="caution">
    <text evidence="1">The sequence shown here is derived from an EMBL/GenBank/DDBJ whole genome shotgun (WGS) entry which is preliminary data.</text>
</comment>
<organism evidence="1 2">
    <name type="scientific">Asticcacaulis benevestitus DSM 16100 = ATCC BAA-896</name>
    <dbReference type="NCBI Taxonomy" id="1121022"/>
    <lineage>
        <taxon>Bacteria</taxon>
        <taxon>Pseudomonadati</taxon>
        <taxon>Pseudomonadota</taxon>
        <taxon>Alphaproteobacteria</taxon>
        <taxon>Caulobacterales</taxon>
        <taxon>Caulobacteraceae</taxon>
        <taxon>Asticcacaulis</taxon>
    </lineage>
</organism>
<dbReference type="AlphaFoldDB" id="V4R8Q2"/>
<evidence type="ECO:0000313" key="2">
    <source>
        <dbReference type="Proteomes" id="UP000017837"/>
    </source>
</evidence>
<protein>
    <recommendedName>
        <fullName evidence="3">Microcin J25-processing protein McjB C-terminal domain-containing protein</fullName>
    </recommendedName>
</protein>
<dbReference type="RefSeq" id="WP_018083335.1">
    <property type="nucleotide sequence ID" value="NZ_AQWM01000029.1"/>
</dbReference>
<dbReference type="eggNOG" id="ENOG502ZJQR">
    <property type="taxonomic scope" value="Bacteria"/>
</dbReference>
<sequence>MRNNVRLSKAQIDQSALALLTFLGQNRHDRTFEYPFGYSYPTNCCESVSLILTYLLEEKYNLKTVEIVKGKKRLKYEFHYWVRVGDLHYDLTAHQFPRRKPIIGALAHPLFFKFPDWEIEKGRDFVERDQVIEAYRHGVIPF</sequence>
<dbReference type="OrthoDB" id="6897292at2"/>
<dbReference type="EMBL" id="AWGB01000041">
    <property type="protein sequence ID" value="ESQ87813.1"/>
    <property type="molecule type" value="Genomic_DNA"/>
</dbReference>
<evidence type="ECO:0008006" key="3">
    <source>
        <dbReference type="Google" id="ProtNLM"/>
    </source>
</evidence>
<dbReference type="Proteomes" id="UP000017837">
    <property type="component" value="Unassembled WGS sequence"/>
</dbReference>
<reference evidence="1 2" key="1">
    <citation type="journal article" date="2014" name="Nature">
        <title>Sequential evolution of bacterial morphology by co-option of a developmental regulator.</title>
        <authorList>
            <person name="Jiang C."/>
            <person name="Brown P.J."/>
            <person name="Ducret A."/>
            <person name="Brun Y.V."/>
        </authorList>
    </citation>
    <scope>NUCLEOTIDE SEQUENCE [LARGE SCALE GENOMIC DNA]</scope>
    <source>
        <strain evidence="1 2">DSM 16100</strain>
    </source>
</reference>
<dbReference type="PATRIC" id="fig|1121022.4.peg.3419"/>